<protein>
    <submittedName>
        <fullName evidence="2">Uncharacterized protein</fullName>
    </submittedName>
</protein>
<proteinExistence type="predicted"/>
<sequence length="168" mass="18763">MSFFRYKELNLKSLIHQYLAHITEDESPPNYESDFPPIRIQKTPSDDDLKPPPSTQPRQKLSKALGSSNIINNLDSAKAVNEPKNNRASALSGSSSTLKRSGASVEIDSDIEVIEHLPKRRCVGKAANKAIKGGAGLEEALAKMAREAREDREEICRILKRILEELRR</sequence>
<feature type="compositionally biased region" description="Polar residues" evidence="1">
    <location>
        <begin position="65"/>
        <end position="75"/>
    </location>
</feature>
<feature type="region of interest" description="Disordered" evidence="1">
    <location>
        <begin position="25"/>
        <end position="102"/>
    </location>
</feature>
<dbReference type="Proteomes" id="UP000807469">
    <property type="component" value="Unassembled WGS sequence"/>
</dbReference>
<reference evidence="2" key="1">
    <citation type="submission" date="2020-11" db="EMBL/GenBank/DDBJ databases">
        <authorList>
            <consortium name="DOE Joint Genome Institute"/>
            <person name="Ahrendt S."/>
            <person name="Riley R."/>
            <person name="Andreopoulos W."/>
            <person name="Labutti K."/>
            <person name="Pangilinan J."/>
            <person name="Ruiz-Duenas F.J."/>
            <person name="Barrasa J.M."/>
            <person name="Sanchez-Garcia M."/>
            <person name="Camarero S."/>
            <person name="Miyauchi S."/>
            <person name="Serrano A."/>
            <person name="Linde D."/>
            <person name="Babiker R."/>
            <person name="Drula E."/>
            <person name="Ayuso-Fernandez I."/>
            <person name="Pacheco R."/>
            <person name="Padilla G."/>
            <person name="Ferreira P."/>
            <person name="Barriuso J."/>
            <person name="Kellner H."/>
            <person name="Castanera R."/>
            <person name="Alfaro M."/>
            <person name="Ramirez L."/>
            <person name="Pisabarro A.G."/>
            <person name="Kuo A."/>
            <person name="Tritt A."/>
            <person name="Lipzen A."/>
            <person name="He G."/>
            <person name="Yan M."/>
            <person name="Ng V."/>
            <person name="Cullen D."/>
            <person name="Martin F."/>
            <person name="Rosso M.-N."/>
            <person name="Henrissat B."/>
            <person name="Hibbett D."/>
            <person name="Martinez A.T."/>
            <person name="Grigoriev I.V."/>
        </authorList>
    </citation>
    <scope>NUCLEOTIDE SEQUENCE</scope>
    <source>
        <strain evidence="2">CIRM-BRFM 674</strain>
    </source>
</reference>
<feature type="compositionally biased region" description="Polar residues" evidence="1">
    <location>
        <begin position="86"/>
        <end position="99"/>
    </location>
</feature>
<organism evidence="2 3">
    <name type="scientific">Pholiota conissans</name>
    <dbReference type="NCBI Taxonomy" id="109636"/>
    <lineage>
        <taxon>Eukaryota</taxon>
        <taxon>Fungi</taxon>
        <taxon>Dikarya</taxon>
        <taxon>Basidiomycota</taxon>
        <taxon>Agaricomycotina</taxon>
        <taxon>Agaricomycetes</taxon>
        <taxon>Agaricomycetidae</taxon>
        <taxon>Agaricales</taxon>
        <taxon>Agaricineae</taxon>
        <taxon>Strophariaceae</taxon>
        <taxon>Pholiota</taxon>
    </lineage>
</organism>
<gene>
    <name evidence="2" type="ORF">BDN70DRAFT_939463</name>
</gene>
<evidence type="ECO:0000313" key="3">
    <source>
        <dbReference type="Proteomes" id="UP000807469"/>
    </source>
</evidence>
<comment type="caution">
    <text evidence="2">The sequence shown here is derived from an EMBL/GenBank/DDBJ whole genome shotgun (WGS) entry which is preliminary data.</text>
</comment>
<name>A0A9P6CLJ8_9AGAR</name>
<dbReference type="AlphaFoldDB" id="A0A9P6CLJ8"/>
<accession>A0A9P6CLJ8</accession>
<evidence type="ECO:0000256" key="1">
    <source>
        <dbReference type="SAM" id="MobiDB-lite"/>
    </source>
</evidence>
<evidence type="ECO:0000313" key="2">
    <source>
        <dbReference type="EMBL" id="KAF9470737.1"/>
    </source>
</evidence>
<keyword evidence="3" id="KW-1185">Reference proteome</keyword>
<dbReference type="EMBL" id="MU155863">
    <property type="protein sequence ID" value="KAF9470737.1"/>
    <property type="molecule type" value="Genomic_DNA"/>
</dbReference>